<protein>
    <recommendedName>
        <fullName evidence="3">Tat (Twin-arginine translocation) pathway signal sequence</fullName>
    </recommendedName>
</protein>
<dbReference type="RefSeq" id="WP_090218871.1">
    <property type="nucleotide sequence ID" value="NZ_FOYO01000001.1"/>
</dbReference>
<evidence type="ECO:0000313" key="2">
    <source>
        <dbReference type="Proteomes" id="UP000199658"/>
    </source>
</evidence>
<proteinExistence type="predicted"/>
<accession>A0A1I6HPN7</accession>
<name>A0A1I6HPN7_9RHOB</name>
<dbReference type="STRING" id="670154.SAMN04488002_3240"/>
<sequence>MPHLTRRGFMAATLATGASRAVPLAIKARKPRVILELVYDKALGMMRAVERVVR</sequence>
<dbReference type="AlphaFoldDB" id="A0A1I6HPN7"/>
<dbReference type="Proteomes" id="UP000199658">
    <property type="component" value="Unassembled WGS sequence"/>
</dbReference>
<organism evidence="1 2">
    <name type="scientific">Litoreibacter janthinus</name>
    <dbReference type="NCBI Taxonomy" id="670154"/>
    <lineage>
        <taxon>Bacteria</taxon>
        <taxon>Pseudomonadati</taxon>
        <taxon>Pseudomonadota</taxon>
        <taxon>Alphaproteobacteria</taxon>
        <taxon>Rhodobacterales</taxon>
        <taxon>Roseobacteraceae</taxon>
        <taxon>Litoreibacter</taxon>
    </lineage>
</organism>
<dbReference type="EMBL" id="FOYO01000001">
    <property type="protein sequence ID" value="SFR56415.1"/>
    <property type="molecule type" value="Genomic_DNA"/>
</dbReference>
<evidence type="ECO:0000313" key="1">
    <source>
        <dbReference type="EMBL" id="SFR56415.1"/>
    </source>
</evidence>
<reference evidence="2" key="1">
    <citation type="submission" date="2016-10" db="EMBL/GenBank/DDBJ databases">
        <authorList>
            <person name="Varghese N."/>
            <person name="Submissions S."/>
        </authorList>
    </citation>
    <scope>NUCLEOTIDE SEQUENCE [LARGE SCALE GENOMIC DNA]</scope>
    <source>
        <strain evidence="2">DSM 26921</strain>
    </source>
</reference>
<dbReference type="OrthoDB" id="7652364at2"/>
<evidence type="ECO:0008006" key="3">
    <source>
        <dbReference type="Google" id="ProtNLM"/>
    </source>
</evidence>
<dbReference type="PROSITE" id="PS51318">
    <property type="entry name" value="TAT"/>
    <property type="match status" value="1"/>
</dbReference>
<gene>
    <name evidence="1" type="ORF">SAMN04488002_3240</name>
</gene>
<dbReference type="InterPro" id="IPR006311">
    <property type="entry name" value="TAT_signal"/>
</dbReference>
<keyword evidence="2" id="KW-1185">Reference proteome</keyword>